<keyword evidence="6" id="KW-1185">Reference proteome</keyword>
<dbReference type="InterPro" id="IPR001680">
    <property type="entry name" value="WD40_rpt"/>
</dbReference>
<dbReference type="Proteomes" id="UP000820818">
    <property type="component" value="Linkage Group LG3"/>
</dbReference>
<comment type="function">
    <text evidence="3">Negatively regulates the PAK1 kinase. PAK1 is a member of the PAK kinase family, which has been shown to play a positive role in the regulation of signaling pathways involving MAPK8 and RELA. PAK1 exists as an inactive homodimer, which is activated by binding of small GTPases such as CDC42 to an N-terminal regulatory domain. PAK1IP1 also binds to the N-terminus of PAK1, and inhibits the specific activation of PAK1 by CDC42. May be involved in ribosomal large subunit assembly.</text>
</comment>
<dbReference type="SUPFAM" id="SSF50978">
    <property type="entry name" value="WD40 repeat-like"/>
    <property type="match status" value="1"/>
</dbReference>
<organism evidence="5 6">
    <name type="scientific">Daphnia sinensis</name>
    <dbReference type="NCBI Taxonomy" id="1820382"/>
    <lineage>
        <taxon>Eukaryota</taxon>
        <taxon>Metazoa</taxon>
        <taxon>Ecdysozoa</taxon>
        <taxon>Arthropoda</taxon>
        <taxon>Crustacea</taxon>
        <taxon>Branchiopoda</taxon>
        <taxon>Diplostraca</taxon>
        <taxon>Cladocera</taxon>
        <taxon>Anomopoda</taxon>
        <taxon>Daphniidae</taxon>
        <taxon>Daphnia</taxon>
        <taxon>Daphnia similis group</taxon>
    </lineage>
</organism>
<feature type="repeat" description="WD" evidence="4">
    <location>
        <begin position="132"/>
        <end position="173"/>
    </location>
</feature>
<dbReference type="SMART" id="SM00320">
    <property type="entry name" value="WD40"/>
    <property type="match status" value="5"/>
</dbReference>
<dbReference type="EMBL" id="WJBH02000003">
    <property type="protein sequence ID" value="KAI9560780.1"/>
    <property type="molecule type" value="Genomic_DNA"/>
</dbReference>
<feature type="repeat" description="WD" evidence="4">
    <location>
        <begin position="91"/>
        <end position="131"/>
    </location>
</feature>
<sequence>MVASVEEARVPDDQAQPNLEVLVGTYEEFNLGFRLQRNAEGGLSFVPSFTNHSHCGSIRSVATCKQFLASGSTDESIRLFNLKTRSEYGFLQQHNGTITCLDFFQQSYLFSGSDDGNVCVWNTRTWNCEKTLKAHVGGVTAISIHPSGKLALTVGKDRAMKTWNLIKGRTAYVTNIKAVADSVKWSPDGTIWAVSIDNIVNIYEVKSAGIIHTVDFKTRVNFVLFLNEDTLLIGGEGPNIESHSVTHRRLVSQFKAHEKRVKAAAITKLNTSEELHLITASNDGYVKLWRVPEISEEPFLVTQVDSTCRITCLSVWTEKNPSLSVQKDVKPLGVEARNGSTKLSIELSSPDKASPELKSLLKRKSVDERAVIVKTPSGPFIAEPMKVRNDKRPRLTFKEKLTA</sequence>
<evidence type="ECO:0000256" key="4">
    <source>
        <dbReference type="PROSITE-ProRule" id="PRU00221"/>
    </source>
</evidence>
<dbReference type="Gene3D" id="2.130.10.10">
    <property type="entry name" value="YVTN repeat-like/Quinoprotein amine dehydrogenase"/>
    <property type="match status" value="2"/>
</dbReference>
<dbReference type="PROSITE" id="PS50294">
    <property type="entry name" value="WD_REPEATS_REGION"/>
    <property type="match status" value="2"/>
</dbReference>
<dbReference type="AlphaFoldDB" id="A0AAD5LF34"/>
<dbReference type="PROSITE" id="PS50082">
    <property type="entry name" value="WD_REPEATS_2"/>
    <property type="match status" value="2"/>
</dbReference>
<dbReference type="PANTHER" id="PTHR44675">
    <property type="entry name" value="PAK1 INTERACTING PROTEIN 1"/>
    <property type="match status" value="1"/>
</dbReference>
<keyword evidence="1 4" id="KW-0853">WD repeat</keyword>
<name>A0AAD5LF34_9CRUS</name>
<proteinExistence type="predicted"/>
<dbReference type="Pfam" id="PF00400">
    <property type="entry name" value="WD40"/>
    <property type="match status" value="4"/>
</dbReference>
<dbReference type="InterPro" id="IPR051959">
    <property type="entry name" value="PAK1-Kinase_Regulator"/>
</dbReference>
<accession>A0AAD5LF34</accession>
<protein>
    <submittedName>
        <fullName evidence="5">Uncharacterized protein</fullName>
    </submittedName>
</protein>
<dbReference type="PROSITE" id="PS00678">
    <property type="entry name" value="WD_REPEATS_1"/>
    <property type="match status" value="2"/>
</dbReference>
<gene>
    <name evidence="5" type="ORF">GHT06_011732</name>
</gene>
<dbReference type="InterPro" id="IPR019775">
    <property type="entry name" value="WD40_repeat_CS"/>
</dbReference>
<comment type="caution">
    <text evidence="5">The sequence shown here is derived from an EMBL/GenBank/DDBJ whole genome shotgun (WGS) entry which is preliminary data.</text>
</comment>
<evidence type="ECO:0000256" key="1">
    <source>
        <dbReference type="ARBA" id="ARBA00022574"/>
    </source>
</evidence>
<reference evidence="5 6" key="1">
    <citation type="submission" date="2022-05" db="EMBL/GenBank/DDBJ databases">
        <title>A multi-omics perspective on studying reproductive biology in Daphnia sinensis.</title>
        <authorList>
            <person name="Jia J."/>
        </authorList>
    </citation>
    <scope>NUCLEOTIDE SEQUENCE [LARGE SCALE GENOMIC DNA]</scope>
    <source>
        <strain evidence="5 6">WSL</strain>
    </source>
</reference>
<evidence type="ECO:0000313" key="6">
    <source>
        <dbReference type="Proteomes" id="UP000820818"/>
    </source>
</evidence>
<evidence type="ECO:0000256" key="3">
    <source>
        <dbReference type="ARBA" id="ARBA00045213"/>
    </source>
</evidence>
<evidence type="ECO:0000256" key="2">
    <source>
        <dbReference type="ARBA" id="ARBA00022737"/>
    </source>
</evidence>
<keyword evidence="2" id="KW-0677">Repeat</keyword>
<dbReference type="InterPro" id="IPR015943">
    <property type="entry name" value="WD40/YVTN_repeat-like_dom_sf"/>
</dbReference>
<dbReference type="PANTHER" id="PTHR44675:SF1">
    <property type="entry name" value="P21-ACTIVATED PROTEIN KINASE-INTERACTING PROTEIN 1"/>
    <property type="match status" value="1"/>
</dbReference>
<evidence type="ECO:0000313" key="5">
    <source>
        <dbReference type="EMBL" id="KAI9560780.1"/>
    </source>
</evidence>
<dbReference type="InterPro" id="IPR036322">
    <property type="entry name" value="WD40_repeat_dom_sf"/>
</dbReference>